<dbReference type="AlphaFoldDB" id="A0A1F5YZ55"/>
<evidence type="ECO:0000313" key="1">
    <source>
        <dbReference type="EMBL" id="OGG05237.1"/>
    </source>
</evidence>
<organism evidence="1 2">
    <name type="scientific">Candidatus Glassbacteria bacterium RIFCSPLOWO2_12_FULL_58_11</name>
    <dbReference type="NCBI Taxonomy" id="1817867"/>
    <lineage>
        <taxon>Bacteria</taxon>
        <taxon>Candidatus Glassiibacteriota</taxon>
    </lineage>
</organism>
<name>A0A1F5YZ55_9BACT</name>
<reference evidence="1 2" key="1">
    <citation type="journal article" date="2016" name="Nat. Commun.">
        <title>Thousands of microbial genomes shed light on interconnected biogeochemical processes in an aquifer system.</title>
        <authorList>
            <person name="Anantharaman K."/>
            <person name="Brown C.T."/>
            <person name="Hug L.A."/>
            <person name="Sharon I."/>
            <person name="Castelle C.J."/>
            <person name="Probst A.J."/>
            <person name="Thomas B.C."/>
            <person name="Singh A."/>
            <person name="Wilkins M.J."/>
            <person name="Karaoz U."/>
            <person name="Brodie E.L."/>
            <person name="Williams K.H."/>
            <person name="Hubbard S.S."/>
            <person name="Banfield J.F."/>
        </authorList>
    </citation>
    <scope>NUCLEOTIDE SEQUENCE [LARGE SCALE GENOMIC DNA]</scope>
</reference>
<protein>
    <submittedName>
        <fullName evidence="1">Uncharacterized protein</fullName>
    </submittedName>
</protein>
<comment type="caution">
    <text evidence="1">The sequence shown here is derived from an EMBL/GenBank/DDBJ whole genome shotgun (WGS) entry which is preliminary data.</text>
</comment>
<accession>A0A1F5YZ55</accession>
<gene>
    <name evidence="1" type="ORF">A3F83_11370</name>
</gene>
<evidence type="ECO:0000313" key="2">
    <source>
        <dbReference type="Proteomes" id="UP000179129"/>
    </source>
</evidence>
<dbReference type="Proteomes" id="UP000179129">
    <property type="component" value="Unassembled WGS sequence"/>
</dbReference>
<proteinExistence type="predicted"/>
<dbReference type="EMBL" id="MFIX01000075">
    <property type="protein sequence ID" value="OGG05237.1"/>
    <property type="molecule type" value="Genomic_DNA"/>
</dbReference>
<dbReference type="STRING" id="1817867.A3F83_11370"/>
<sequence>MSSKKDKIIELVNSLFDIERKVVDLVLDAVPGDVRVHAQAARKEQLLALRALLDSSIKRIEDGEKKAKKGPKKVEVE</sequence>